<dbReference type="KEGG" id="fpz:LA55_1951"/>
<gene>
    <name evidence="10" type="ORF">LA55_1951</name>
</gene>
<keyword evidence="4 10" id="KW-0808">Transferase</keyword>
<dbReference type="GO" id="GO:0009307">
    <property type="term" value="P:DNA restriction-modification system"/>
    <property type="evidence" value="ECO:0007669"/>
    <property type="project" value="UniProtKB-KW"/>
</dbReference>
<dbReference type="EC" id="2.1.1.72" evidence="2"/>
<evidence type="ECO:0000256" key="2">
    <source>
        <dbReference type="ARBA" id="ARBA00011900"/>
    </source>
</evidence>
<dbReference type="CDD" id="cd02440">
    <property type="entry name" value="AdoMet_MTases"/>
    <property type="match status" value="1"/>
</dbReference>
<evidence type="ECO:0000259" key="8">
    <source>
        <dbReference type="Pfam" id="PF07669"/>
    </source>
</evidence>
<reference evidence="10 11" key="1">
    <citation type="journal article" date="2015" name="Genome Announc.">
        <title>Genome sequencing of 18 francisella strains to aid in assay development and testing.</title>
        <authorList>
            <person name="Johnson S.L."/>
            <person name="Daligault H.E."/>
            <person name="Davenport K.W."/>
            <person name="Coyne S.R."/>
            <person name="Frey K.G."/>
            <person name="Koroleva G.I."/>
            <person name="Broomall S.M."/>
            <person name="Bishop-Lilly K.A."/>
            <person name="Bruce D.C."/>
            <person name="Chertkov O."/>
            <person name="Freitas T."/>
            <person name="Jaissle J."/>
            <person name="Ladner J.T."/>
            <person name="Rosenzweig C.N."/>
            <person name="Gibbons H.S."/>
            <person name="Palacios G.F."/>
            <person name="Redden C.L."/>
            <person name="Xu Y."/>
            <person name="Minogue T.D."/>
            <person name="Chain P.S."/>
        </authorList>
    </citation>
    <scope>NUCLEOTIDE SEQUENCE [LARGE SCALE GENOMIC DNA]</scope>
    <source>
        <strain evidence="10 11">GA01-2794</strain>
    </source>
</reference>
<keyword evidence="5" id="KW-0949">S-adenosyl-L-methionine</keyword>
<proteinExistence type="inferred from homology"/>
<evidence type="ECO:0000256" key="4">
    <source>
        <dbReference type="ARBA" id="ARBA00022679"/>
    </source>
</evidence>
<dbReference type="InterPro" id="IPR029063">
    <property type="entry name" value="SAM-dependent_MTases_sf"/>
</dbReference>
<evidence type="ECO:0000256" key="6">
    <source>
        <dbReference type="ARBA" id="ARBA00022747"/>
    </source>
</evidence>
<dbReference type="PRINTS" id="PR00507">
    <property type="entry name" value="N12N6MTFRASE"/>
</dbReference>
<dbReference type="Pfam" id="PF22837">
    <property type="entry name" value="M_Eco57I_C"/>
    <property type="match status" value="1"/>
</dbReference>
<dbReference type="Proteomes" id="UP000031830">
    <property type="component" value="Chromosome"/>
</dbReference>
<evidence type="ECO:0000256" key="7">
    <source>
        <dbReference type="ARBA" id="ARBA00047942"/>
    </source>
</evidence>
<feature type="domain" description="Type II methyltransferase M.Eco57I C-terminal" evidence="9">
    <location>
        <begin position="238"/>
        <end position="491"/>
    </location>
</feature>
<feature type="domain" description="Type II methyltransferase M.TaqI-like" evidence="8">
    <location>
        <begin position="70"/>
        <end position="185"/>
    </location>
</feature>
<dbReference type="RefSeq" id="WP_044526963.1">
    <property type="nucleotide sequence ID" value="NZ_CP009440.1"/>
</dbReference>
<dbReference type="Pfam" id="PF07669">
    <property type="entry name" value="Eco57I"/>
    <property type="match status" value="1"/>
</dbReference>
<dbReference type="GO" id="GO:0003676">
    <property type="term" value="F:nucleic acid binding"/>
    <property type="evidence" value="ECO:0007669"/>
    <property type="project" value="InterPro"/>
</dbReference>
<sequence>MTQKDKGSFFTPREIATWIVGKLLKGIETSNILEPSCGEGVFIDVLLEQPEAFYSIDAVEIDAEVFNKSLMKYTNKVNVFCEDFLFIDFKKKYDFILGNPPYVVKKRLSEIQIAKCKEIHMEHNLNLASISNVWTAFLLKSISLLKEDGVLAFVLPTELLQVNYSEEIRNLLLKEFDLLEVVSFKKLAFESIEQDTVILFAYKESKKKKGLFFAEVSSIEELASAKIDFVEHHGNHEAKWTSYILTEDDFAFIKKISTKCLKVSDVCKSVTGIVTGANDFFILTKKDVKKFNLQKYVKKIIKKGSYINNIPEITAEVFLELEKNQKPCYLLDLNGIKEEAFPKSLKDYLNLGNIKGINNRYKCSKRPRWFDVPSIWSSDGLFFKRGHNHLSLINNSLDVYSTDSAYRITMNDGFDIKSFVFSFYNSFTLLHTELLGRYYGGGVLELTPNEFKRLPIPMIKCVDKTYENFLKVFKGKTSIEEFVKIHDDKILSNFSELSKDDLARVRYLYNKLKKRRLER</sequence>
<dbReference type="InterPro" id="IPR002052">
    <property type="entry name" value="DNA_methylase_N6_adenine_CS"/>
</dbReference>
<evidence type="ECO:0000256" key="3">
    <source>
        <dbReference type="ARBA" id="ARBA00022603"/>
    </source>
</evidence>
<dbReference type="InterPro" id="IPR054520">
    <property type="entry name" value="M_Eco57I_C"/>
</dbReference>
<evidence type="ECO:0000256" key="5">
    <source>
        <dbReference type="ARBA" id="ARBA00022691"/>
    </source>
</evidence>
<evidence type="ECO:0000313" key="11">
    <source>
        <dbReference type="Proteomes" id="UP000031830"/>
    </source>
</evidence>
<dbReference type="EMBL" id="CP009440">
    <property type="protein sequence ID" value="AJI53957.1"/>
    <property type="molecule type" value="Genomic_DNA"/>
</dbReference>
<dbReference type="AlphaFoldDB" id="A0A0B6D6R9"/>
<evidence type="ECO:0000313" key="10">
    <source>
        <dbReference type="EMBL" id="AJI53957.1"/>
    </source>
</evidence>
<organism evidence="10 11">
    <name type="scientific">Francisella philomiragia</name>
    <dbReference type="NCBI Taxonomy" id="28110"/>
    <lineage>
        <taxon>Bacteria</taxon>
        <taxon>Pseudomonadati</taxon>
        <taxon>Pseudomonadota</taxon>
        <taxon>Gammaproteobacteria</taxon>
        <taxon>Thiotrichales</taxon>
        <taxon>Francisellaceae</taxon>
        <taxon>Francisella</taxon>
    </lineage>
</organism>
<dbReference type="InterPro" id="IPR011639">
    <property type="entry name" value="MethylTrfase_TaqI-like_dom"/>
</dbReference>
<protein>
    <recommendedName>
        <fullName evidence="2">site-specific DNA-methyltransferase (adenine-specific)</fullName>
        <ecNumber evidence="2">2.1.1.72</ecNumber>
    </recommendedName>
</protein>
<dbReference type="OrthoDB" id="5749002at2"/>
<dbReference type="REBASE" id="102504">
    <property type="entry name" value="M.Fph2794III"/>
</dbReference>
<keyword evidence="3 10" id="KW-0489">Methyltransferase</keyword>
<dbReference type="GO" id="GO:0032259">
    <property type="term" value="P:methylation"/>
    <property type="evidence" value="ECO:0007669"/>
    <property type="project" value="UniProtKB-KW"/>
</dbReference>
<dbReference type="PANTHER" id="PTHR33841">
    <property type="entry name" value="DNA METHYLTRANSFERASE YEEA-RELATED"/>
    <property type="match status" value="1"/>
</dbReference>
<dbReference type="Gene3D" id="3.40.50.150">
    <property type="entry name" value="Vaccinia Virus protein VP39"/>
    <property type="match status" value="1"/>
</dbReference>
<keyword evidence="6" id="KW-0680">Restriction system</keyword>
<evidence type="ECO:0000259" key="9">
    <source>
        <dbReference type="Pfam" id="PF22837"/>
    </source>
</evidence>
<dbReference type="PANTHER" id="PTHR33841:SF5">
    <property type="entry name" value="DNA METHYLASE (MODIFICATION METHYLASE) (METHYLTRANSFERASE)-RELATED"/>
    <property type="match status" value="1"/>
</dbReference>
<dbReference type="InterPro" id="IPR050953">
    <property type="entry name" value="N4_N6_ade-DNA_methylase"/>
</dbReference>
<dbReference type="GO" id="GO:0009007">
    <property type="term" value="F:site-specific DNA-methyltransferase (adenine-specific) activity"/>
    <property type="evidence" value="ECO:0007669"/>
    <property type="project" value="UniProtKB-EC"/>
</dbReference>
<accession>A0A0B6D6R9</accession>
<name>A0A0B6D6R9_9GAMM</name>
<evidence type="ECO:0000256" key="1">
    <source>
        <dbReference type="ARBA" id="ARBA00006594"/>
    </source>
</evidence>
<comment type="catalytic activity">
    <reaction evidence="7">
        <text>a 2'-deoxyadenosine in DNA + S-adenosyl-L-methionine = an N(6)-methyl-2'-deoxyadenosine in DNA + S-adenosyl-L-homocysteine + H(+)</text>
        <dbReference type="Rhea" id="RHEA:15197"/>
        <dbReference type="Rhea" id="RHEA-COMP:12418"/>
        <dbReference type="Rhea" id="RHEA-COMP:12419"/>
        <dbReference type="ChEBI" id="CHEBI:15378"/>
        <dbReference type="ChEBI" id="CHEBI:57856"/>
        <dbReference type="ChEBI" id="CHEBI:59789"/>
        <dbReference type="ChEBI" id="CHEBI:90615"/>
        <dbReference type="ChEBI" id="CHEBI:90616"/>
        <dbReference type="EC" id="2.1.1.72"/>
    </reaction>
</comment>
<dbReference type="SUPFAM" id="SSF53335">
    <property type="entry name" value="S-adenosyl-L-methionine-dependent methyltransferases"/>
    <property type="match status" value="1"/>
</dbReference>
<comment type="similarity">
    <text evidence="1">Belongs to the N(4)/N(6)-methyltransferase family.</text>
</comment>
<dbReference type="PROSITE" id="PS00092">
    <property type="entry name" value="N6_MTASE"/>
    <property type="match status" value="1"/>
</dbReference>